<dbReference type="Proteomes" id="UP000677228">
    <property type="component" value="Unassembled WGS sequence"/>
</dbReference>
<dbReference type="GO" id="GO:0007165">
    <property type="term" value="P:signal transduction"/>
    <property type="evidence" value="ECO:0007669"/>
    <property type="project" value="InterPro"/>
</dbReference>
<dbReference type="Gene3D" id="3.40.50.10140">
    <property type="entry name" value="Toll/interleukin-1 receptor homology (TIR) domain"/>
    <property type="match status" value="1"/>
</dbReference>
<reference evidence="3" key="1">
    <citation type="submission" date="2021-02" db="EMBL/GenBank/DDBJ databases">
        <authorList>
            <person name="Nowell W R."/>
        </authorList>
    </citation>
    <scope>NUCLEOTIDE SEQUENCE</scope>
</reference>
<protein>
    <recommendedName>
        <fullName evidence="1">TIR domain-containing protein</fullName>
    </recommendedName>
</protein>
<dbReference type="InterPro" id="IPR035897">
    <property type="entry name" value="Toll_tir_struct_dom_sf"/>
</dbReference>
<accession>A0A814KNS0</accession>
<evidence type="ECO:0000313" key="2">
    <source>
        <dbReference type="EMBL" id="CAF0998543.1"/>
    </source>
</evidence>
<comment type="caution">
    <text evidence="3">The sequence shown here is derived from an EMBL/GenBank/DDBJ whole genome shotgun (WGS) entry which is preliminary data.</text>
</comment>
<dbReference type="EMBL" id="CAJOBC010004272">
    <property type="protein sequence ID" value="CAF3821540.1"/>
    <property type="molecule type" value="Genomic_DNA"/>
</dbReference>
<name>A0A814KNS0_9BILA</name>
<feature type="domain" description="TIR" evidence="1">
    <location>
        <begin position="320"/>
        <end position="451"/>
    </location>
</feature>
<dbReference type="Proteomes" id="UP000681722">
    <property type="component" value="Unassembled WGS sequence"/>
</dbReference>
<organism evidence="3 6">
    <name type="scientific">Didymodactylos carnosus</name>
    <dbReference type="NCBI Taxonomy" id="1234261"/>
    <lineage>
        <taxon>Eukaryota</taxon>
        <taxon>Metazoa</taxon>
        <taxon>Spiralia</taxon>
        <taxon>Gnathifera</taxon>
        <taxon>Rotifera</taxon>
        <taxon>Eurotatoria</taxon>
        <taxon>Bdelloidea</taxon>
        <taxon>Philodinida</taxon>
        <taxon>Philodinidae</taxon>
        <taxon>Didymodactylos</taxon>
    </lineage>
</organism>
<evidence type="ECO:0000313" key="4">
    <source>
        <dbReference type="EMBL" id="CAF3768102.1"/>
    </source>
</evidence>
<gene>
    <name evidence="3" type="ORF">GPM918_LOCUS16337</name>
    <name evidence="2" type="ORF">OVA965_LOCUS14440</name>
    <name evidence="5" type="ORF">SRO942_LOCUS16337</name>
    <name evidence="4" type="ORF">TMI583_LOCUS14443</name>
</gene>
<dbReference type="Proteomes" id="UP000682733">
    <property type="component" value="Unassembled WGS sequence"/>
</dbReference>
<dbReference type="PANTHER" id="PTHR46270">
    <property type="entry name" value="ARMADILLO-TYPE FOLD-RELATED"/>
    <property type="match status" value="1"/>
</dbReference>
<dbReference type="OrthoDB" id="9992849at2759"/>
<dbReference type="AlphaFoldDB" id="A0A814KNS0"/>
<evidence type="ECO:0000259" key="1">
    <source>
        <dbReference type="PROSITE" id="PS50104"/>
    </source>
</evidence>
<dbReference type="Pfam" id="PF13676">
    <property type="entry name" value="TIR_2"/>
    <property type="match status" value="1"/>
</dbReference>
<dbReference type="SUPFAM" id="SSF52200">
    <property type="entry name" value="Toll/Interleukin receptor TIR domain"/>
    <property type="match status" value="1"/>
</dbReference>
<dbReference type="EMBL" id="CAJNOK010006252">
    <property type="protein sequence ID" value="CAF0998543.1"/>
    <property type="molecule type" value="Genomic_DNA"/>
</dbReference>
<keyword evidence="6" id="KW-1185">Reference proteome</keyword>
<dbReference type="Proteomes" id="UP000663829">
    <property type="component" value="Unassembled WGS sequence"/>
</dbReference>
<dbReference type="InterPro" id="IPR000157">
    <property type="entry name" value="TIR_dom"/>
</dbReference>
<evidence type="ECO:0000313" key="5">
    <source>
        <dbReference type="EMBL" id="CAF3821540.1"/>
    </source>
</evidence>
<dbReference type="PROSITE" id="PS50104">
    <property type="entry name" value="TIR"/>
    <property type="match status" value="1"/>
</dbReference>
<sequence>MRAHLEQSKTLVQALMDYSLQDSEFKSLVSLEIIRFFKITTRKTTLIPLLLDCGIAEACVKWISVPNPSYNSLQLILRVIHNISRHNGGSDRLNELKMTTVMHRLKRPREETNFNDNDYEEVQLAVTMIYALLLEPQTLKNNTLLSNERFIRIIKQILQMIITASQHTNGFYFYNCFHISEPLIVLTKLFNNDSVLLHCLGESPTCLDFFCQLLIQIHCRQPSAADEHEYITVLNYLAVIALCNILWSISFHDQYKEKLKEKTEILKLIDRLSSGDFAIQQLDAASEPRHLSSIRKACEGILWNLEEKVVTPITPTLMRQRPMAMISYSHVDTPFCKELVAKLQTHNEFDLWVDFLHYHQDSSRSSISHSDDIWEEIARAIELASIIILIVSKDYYDSKSCRQELSYASDALKKRIIPIYTNTVQQNYKANGWLGIRIAGQKYIHFGRKSLDLGVRELVSMISDPQKPQPVLPSPSVLEQKQQLQETNEKNPVGQWTKEDLHQWFITNQIHSNLELLYNELHTGTSLVLYARHLKMYYRQEYEFLCDKHREKYYGKQLDTVQFIVFVDALLQLDKTDLFSKEVEEQMMSVRDRVKEQTENEQQTWL</sequence>
<dbReference type="EMBL" id="CAJOBA010006259">
    <property type="protein sequence ID" value="CAF3768102.1"/>
    <property type="molecule type" value="Genomic_DNA"/>
</dbReference>
<evidence type="ECO:0000313" key="3">
    <source>
        <dbReference type="EMBL" id="CAF1052108.1"/>
    </source>
</evidence>
<evidence type="ECO:0000313" key="6">
    <source>
        <dbReference type="Proteomes" id="UP000663829"/>
    </source>
</evidence>
<dbReference type="EMBL" id="CAJNOQ010004272">
    <property type="protein sequence ID" value="CAF1052108.1"/>
    <property type="molecule type" value="Genomic_DNA"/>
</dbReference>
<proteinExistence type="predicted"/>
<dbReference type="PANTHER" id="PTHR46270:SF2">
    <property type="entry name" value="TIR DOMAIN-CONTAINING PROTEIN"/>
    <property type="match status" value="1"/>
</dbReference>